<dbReference type="RefSeq" id="WP_090715790.1">
    <property type="nucleotide sequence ID" value="NZ_CBCSKY010000019.1"/>
</dbReference>
<dbReference type="OrthoDB" id="2615991at2"/>
<proteinExistence type="predicted"/>
<dbReference type="Proteomes" id="UP000199050">
    <property type="component" value="Unassembled WGS sequence"/>
</dbReference>
<evidence type="ECO:0000259" key="1">
    <source>
        <dbReference type="Pfam" id="PF07833"/>
    </source>
</evidence>
<evidence type="ECO:0000313" key="3">
    <source>
        <dbReference type="Proteomes" id="UP000199050"/>
    </source>
</evidence>
<dbReference type="Pfam" id="PF07833">
    <property type="entry name" value="Cu_amine_oxidN1"/>
    <property type="match status" value="1"/>
</dbReference>
<dbReference type="Gene3D" id="3.30.457.10">
    <property type="entry name" value="Copper amine oxidase-like, N-terminal domain"/>
    <property type="match status" value="1"/>
</dbReference>
<reference evidence="3" key="1">
    <citation type="submission" date="2016-10" db="EMBL/GenBank/DDBJ databases">
        <authorList>
            <person name="Varghese N."/>
            <person name="Submissions S."/>
        </authorList>
    </citation>
    <scope>NUCLEOTIDE SEQUENCE [LARGE SCALE GENOMIC DNA]</scope>
    <source>
        <strain evidence="3">CGMCC 1.11012</strain>
    </source>
</reference>
<evidence type="ECO:0000313" key="2">
    <source>
        <dbReference type="EMBL" id="SDJ56359.1"/>
    </source>
</evidence>
<name>A0A1G8URK1_9BACL</name>
<keyword evidence="3" id="KW-1185">Reference proteome</keyword>
<accession>A0A1G8URK1</accession>
<dbReference type="STRING" id="1174501.SAMN05216192_11977"/>
<protein>
    <submittedName>
        <fullName evidence="2">Copper amine oxidase N-terminal domain-containing protein</fullName>
    </submittedName>
</protein>
<dbReference type="SUPFAM" id="SSF55383">
    <property type="entry name" value="Copper amine oxidase, domain N"/>
    <property type="match status" value="1"/>
</dbReference>
<gene>
    <name evidence="2" type="ORF">SAMN05216192_11977</name>
</gene>
<organism evidence="2 3">
    <name type="scientific">Paenibacillus typhae</name>
    <dbReference type="NCBI Taxonomy" id="1174501"/>
    <lineage>
        <taxon>Bacteria</taxon>
        <taxon>Bacillati</taxon>
        <taxon>Bacillota</taxon>
        <taxon>Bacilli</taxon>
        <taxon>Bacillales</taxon>
        <taxon>Paenibacillaceae</taxon>
        <taxon>Paenibacillus</taxon>
    </lineage>
</organism>
<dbReference type="InterPro" id="IPR012854">
    <property type="entry name" value="Cu_amine_oxidase-like_N"/>
</dbReference>
<dbReference type="InterPro" id="IPR036582">
    <property type="entry name" value="Mao_N_sf"/>
</dbReference>
<sequence>MKSRVAAVILSILLLAAGTGLWTVNEAKAAGSLSVVVNGQALQLADSSTYKNGANVWVPLREVAEALKYKITYEGSSGTVKLSRVNEVIEFKLSSREILLADKQKVSYEGSIETRQGRLYVPLSFLASIGLVAGYNPADNRAEIYSPEVTAGAVTTLLATGQYEELQKRYIGGSSSQALALPVIRQNWEQVAGVAGNYLGVKSAVSERKEDTFIIQSTLTFSASEAVLTLIVDSTGKLTGLKLAPAAAVKAVADQQ</sequence>
<dbReference type="EMBL" id="FNDX01000019">
    <property type="protein sequence ID" value="SDJ56359.1"/>
    <property type="molecule type" value="Genomic_DNA"/>
</dbReference>
<dbReference type="AlphaFoldDB" id="A0A1G8URK1"/>
<feature type="domain" description="Copper amine oxidase-like N-terminal" evidence="1">
    <location>
        <begin position="36"/>
        <end position="140"/>
    </location>
</feature>